<dbReference type="Pfam" id="PF02645">
    <property type="entry name" value="DegV"/>
    <property type="match status" value="1"/>
</dbReference>
<dbReference type="NCBIfam" id="TIGR00762">
    <property type="entry name" value="DegV"/>
    <property type="match status" value="1"/>
</dbReference>
<dbReference type="GO" id="GO:0008289">
    <property type="term" value="F:lipid binding"/>
    <property type="evidence" value="ECO:0007669"/>
    <property type="project" value="UniProtKB-KW"/>
</dbReference>
<protein>
    <submittedName>
        <fullName evidence="3">DegV family protein</fullName>
    </submittedName>
</protein>
<dbReference type="PANTHER" id="PTHR33434:SF3">
    <property type="entry name" value="DEGV DOMAIN-CONTAINING PROTEIN YITS"/>
    <property type="match status" value="1"/>
</dbReference>
<accession>A0AA42DLP0</accession>
<evidence type="ECO:0000256" key="2">
    <source>
        <dbReference type="ARBA" id="ARBA00023121"/>
    </source>
</evidence>
<dbReference type="EMBL" id="JAQIFT010000028">
    <property type="protein sequence ID" value="MDA3731183.1"/>
    <property type="molecule type" value="Genomic_DNA"/>
</dbReference>
<evidence type="ECO:0000313" key="3">
    <source>
        <dbReference type="EMBL" id="MDA3731183.1"/>
    </source>
</evidence>
<dbReference type="Gene3D" id="3.40.50.10170">
    <property type="match status" value="1"/>
</dbReference>
<dbReference type="InterPro" id="IPR050270">
    <property type="entry name" value="DegV_domain_contain"/>
</dbReference>
<keyword evidence="2" id="KW-0446">Lipid-binding</keyword>
<comment type="caution">
    <text evidence="3">The sequence shown here is derived from an EMBL/GenBank/DDBJ whole genome shotgun (WGS) entry which is preliminary data.</text>
</comment>
<dbReference type="InterPro" id="IPR003797">
    <property type="entry name" value="DegV"/>
</dbReference>
<dbReference type="InterPro" id="IPR043168">
    <property type="entry name" value="DegV_C"/>
</dbReference>
<dbReference type="PROSITE" id="PS51482">
    <property type="entry name" value="DEGV"/>
    <property type="match status" value="1"/>
</dbReference>
<organism evidence="3 4">
    <name type="scientific">Holtiella tumoricola</name>
    <dbReference type="NCBI Taxonomy" id="3018743"/>
    <lineage>
        <taxon>Bacteria</taxon>
        <taxon>Bacillati</taxon>
        <taxon>Bacillota</taxon>
        <taxon>Clostridia</taxon>
        <taxon>Lachnospirales</taxon>
        <taxon>Cellulosilyticaceae</taxon>
        <taxon>Holtiella</taxon>
    </lineage>
</organism>
<keyword evidence="4" id="KW-1185">Reference proteome</keyword>
<dbReference type="PANTHER" id="PTHR33434">
    <property type="entry name" value="DEGV DOMAIN-CONTAINING PROTEIN DR_1986-RELATED"/>
    <property type="match status" value="1"/>
</dbReference>
<dbReference type="SUPFAM" id="SSF82549">
    <property type="entry name" value="DAK1/DegV-like"/>
    <property type="match status" value="1"/>
</dbReference>
<gene>
    <name evidence="3" type="ORF">PBV87_06730</name>
</gene>
<dbReference type="Gene3D" id="3.30.1180.10">
    <property type="match status" value="1"/>
</dbReference>
<dbReference type="RefSeq" id="WP_271011606.1">
    <property type="nucleotide sequence ID" value="NZ_JAQIFT010000028.1"/>
</dbReference>
<sequence length="281" mass="31418">MKKFAVITDSCCDLTFASLQQYDLTMFPIRVIYKEKEYLDKIEISSEEMYSRLHEEVPTTSLPDLHYCENKVHELKEQGYTDFIIITVSSQLSGTLNALRILSEHFPDLNFHFFDSLTLGYPQGVIAMEAGKMAQSGASFEEVLARLEDVRKRTYGYIALDTLEYLKKGGRIGKVTATVGELIKLKPIISSNDDGVLYTYCKVRGKKQSFAKVKEIILSHLDKGKCSIWVLHGDALQGGTDLYEILKGHPNINHLSLEVVGPSMGVHTGPGVVGCAILEEF</sequence>
<reference evidence="3" key="1">
    <citation type="journal article" date="2023" name="Int. J. Syst. Evol. Microbiol.">
        <title>&lt;i&gt;Holtiella tumoricola&lt;/i&gt; gen. nov. sp. nov., isolated from a human clinical sample.</title>
        <authorList>
            <person name="Allen-Vercoe E."/>
            <person name="Daigneault M.C."/>
            <person name="Vancuren S.J."/>
            <person name="Cochrane K."/>
            <person name="O'Neal L.L."/>
            <person name="Sankaranarayanan K."/>
            <person name="Lawson P.A."/>
        </authorList>
    </citation>
    <scope>NUCLEOTIDE SEQUENCE</scope>
    <source>
        <strain evidence="3">CC70A</strain>
    </source>
</reference>
<comment type="function">
    <text evidence="1">May bind long-chain fatty acids, such as palmitate, and may play a role in lipid transport or fatty acid metabolism.</text>
</comment>
<name>A0AA42DLP0_9FIRM</name>
<evidence type="ECO:0000313" key="4">
    <source>
        <dbReference type="Proteomes" id="UP001169242"/>
    </source>
</evidence>
<dbReference type="Proteomes" id="UP001169242">
    <property type="component" value="Unassembled WGS sequence"/>
</dbReference>
<proteinExistence type="predicted"/>
<dbReference type="AlphaFoldDB" id="A0AA42DLP0"/>
<evidence type="ECO:0000256" key="1">
    <source>
        <dbReference type="ARBA" id="ARBA00003238"/>
    </source>
</evidence>